<accession>A0A8H7DQ09</accession>
<evidence type="ECO:0000313" key="2">
    <source>
        <dbReference type="EMBL" id="KAF7424930.1"/>
    </source>
</evidence>
<feature type="compositionally biased region" description="Gly residues" evidence="1">
    <location>
        <begin position="145"/>
        <end position="155"/>
    </location>
</feature>
<keyword evidence="3" id="KW-1185">Reference proteome</keyword>
<dbReference type="EMBL" id="JACETU010000007">
    <property type="protein sequence ID" value="KAF7424930.1"/>
    <property type="molecule type" value="Genomic_DNA"/>
</dbReference>
<dbReference type="Proteomes" id="UP000623687">
    <property type="component" value="Unassembled WGS sequence"/>
</dbReference>
<evidence type="ECO:0000256" key="1">
    <source>
        <dbReference type="SAM" id="MobiDB-lite"/>
    </source>
</evidence>
<feature type="region of interest" description="Disordered" evidence="1">
    <location>
        <begin position="144"/>
        <end position="176"/>
    </location>
</feature>
<dbReference type="AlphaFoldDB" id="A0A8H7DQ09"/>
<proteinExistence type="predicted"/>
<dbReference type="VEuPathDB" id="FungiDB:PC9H_010241"/>
<dbReference type="GeneID" id="59380059"/>
<name>A0A8H7DQ09_PLEOS</name>
<evidence type="ECO:0000313" key="3">
    <source>
        <dbReference type="Proteomes" id="UP000623687"/>
    </source>
</evidence>
<reference evidence="2" key="1">
    <citation type="submission" date="2019-07" db="EMBL/GenBank/DDBJ databases">
        <authorList>
            <person name="Palmer J.M."/>
        </authorList>
    </citation>
    <scope>NUCLEOTIDE SEQUENCE</scope>
    <source>
        <strain evidence="2">PC9</strain>
    </source>
</reference>
<sequence>MLEGHGAALLLPILPSSVSLKQWRLMTDGQPAYTPFCLLRRQTVIKAAKRLRMRGVGRGDAVDVVKTLPSCQLQDCEQHRKWSPICTLHGLQSQAPSAHWHVQVATPMCFVQPISPLRHRRQCAMGERKRAVCNMQRSSEAVGGVYNGTMGGTGGSSRRHSIPSDAKSPQDSFGAHHPRCAVADALKAGF</sequence>
<protein>
    <submittedName>
        <fullName evidence="2">Uncharacterized protein</fullName>
    </submittedName>
</protein>
<gene>
    <name evidence="2" type="ORF">PC9H_010241</name>
</gene>
<comment type="caution">
    <text evidence="2">The sequence shown here is derived from an EMBL/GenBank/DDBJ whole genome shotgun (WGS) entry which is preliminary data.</text>
</comment>
<dbReference type="RefSeq" id="XP_036629124.1">
    <property type="nucleotide sequence ID" value="XM_036779735.1"/>
</dbReference>
<organism evidence="2 3">
    <name type="scientific">Pleurotus ostreatus</name>
    <name type="common">Oyster mushroom</name>
    <name type="synonym">White-rot fungus</name>
    <dbReference type="NCBI Taxonomy" id="5322"/>
    <lineage>
        <taxon>Eukaryota</taxon>
        <taxon>Fungi</taxon>
        <taxon>Dikarya</taxon>
        <taxon>Basidiomycota</taxon>
        <taxon>Agaricomycotina</taxon>
        <taxon>Agaricomycetes</taxon>
        <taxon>Agaricomycetidae</taxon>
        <taxon>Agaricales</taxon>
        <taxon>Pleurotineae</taxon>
        <taxon>Pleurotaceae</taxon>
        <taxon>Pleurotus</taxon>
    </lineage>
</organism>